<reference evidence="2" key="1">
    <citation type="submission" date="2018-11" db="EMBL/GenBank/DDBJ databases">
        <authorList>
            <consortium name="Genoscope - CEA"/>
            <person name="William W."/>
        </authorList>
    </citation>
    <scope>NUCLEOTIDE SEQUENCE</scope>
</reference>
<dbReference type="AlphaFoldDB" id="A0A3P6DA37"/>
<proteinExistence type="predicted"/>
<dbReference type="EMBL" id="LR031875">
    <property type="protein sequence ID" value="VDD28063.1"/>
    <property type="molecule type" value="Genomic_DNA"/>
</dbReference>
<gene>
    <name evidence="2" type="ORF">BOLC9T53386H</name>
</gene>
<dbReference type="InterPro" id="IPR001810">
    <property type="entry name" value="F-box_dom"/>
</dbReference>
<accession>A0A3P6DA37</accession>
<sequence>MESLTDDLWTMVLARLPIKSFTCFKLVCTQWKSIVESPFFPIFGIFHRAFPDRQ</sequence>
<dbReference type="Gene3D" id="1.20.1280.50">
    <property type="match status" value="1"/>
</dbReference>
<dbReference type="SUPFAM" id="SSF81383">
    <property type="entry name" value="F-box domain"/>
    <property type="match status" value="1"/>
</dbReference>
<dbReference type="InterPro" id="IPR036047">
    <property type="entry name" value="F-box-like_dom_sf"/>
</dbReference>
<evidence type="ECO:0000259" key="1">
    <source>
        <dbReference type="Pfam" id="PF00646"/>
    </source>
</evidence>
<protein>
    <recommendedName>
        <fullName evidence="1">F-box domain-containing protein</fullName>
    </recommendedName>
</protein>
<dbReference type="Pfam" id="PF00646">
    <property type="entry name" value="F-box"/>
    <property type="match status" value="1"/>
</dbReference>
<dbReference type="CDD" id="cd22157">
    <property type="entry name" value="F-box_AtFBW1-like"/>
    <property type="match status" value="1"/>
</dbReference>
<name>A0A3P6DA37_BRAOL</name>
<organism evidence="2">
    <name type="scientific">Brassica oleracea</name>
    <name type="common">Wild cabbage</name>
    <dbReference type="NCBI Taxonomy" id="3712"/>
    <lineage>
        <taxon>Eukaryota</taxon>
        <taxon>Viridiplantae</taxon>
        <taxon>Streptophyta</taxon>
        <taxon>Embryophyta</taxon>
        <taxon>Tracheophyta</taxon>
        <taxon>Spermatophyta</taxon>
        <taxon>Magnoliopsida</taxon>
        <taxon>eudicotyledons</taxon>
        <taxon>Gunneridae</taxon>
        <taxon>Pentapetalae</taxon>
        <taxon>rosids</taxon>
        <taxon>malvids</taxon>
        <taxon>Brassicales</taxon>
        <taxon>Brassicaceae</taxon>
        <taxon>Brassiceae</taxon>
        <taxon>Brassica</taxon>
    </lineage>
</organism>
<evidence type="ECO:0000313" key="2">
    <source>
        <dbReference type="EMBL" id="VDD28063.1"/>
    </source>
</evidence>
<feature type="domain" description="F-box" evidence="1">
    <location>
        <begin position="2"/>
        <end position="40"/>
    </location>
</feature>